<dbReference type="PROSITE" id="PS00381">
    <property type="entry name" value="CLP_PROTEASE_SER"/>
    <property type="match status" value="1"/>
</dbReference>
<dbReference type="PANTHER" id="PTHR10381:SF15">
    <property type="entry name" value="CHLOROPLASTIC ATP-DEPENDENT CLP PROTEASE PROTEOLYTIC SUBUNIT 1"/>
    <property type="match status" value="1"/>
</dbReference>
<reference evidence="8" key="1">
    <citation type="submission" date="2020-10" db="EMBL/GenBank/DDBJ databases">
        <authorList>
            <person name="Yu T."/>
        </authorList>
    </citation>
    <scope>NUCLEOTIDE SEQUENCE</scope>
</reference>
<proteinExistence type="inferred from homology"/>
<dbReference type="PRINTS" id="PR00127">
    <property type="entry name" value="CLPPROTEASEP"/>
</dbReference>
<dbReference type="InterPro" id="IPR023562">
    <property type="entry name" value="ClpP/TepA"/>
</dbReference>
<comment type="catalytic activity">
    <reaction evidence="6">
        <text>Hydrolysis of proteins to small peptides in the presence of ATP and magnesium. alpha-casein is the usual test substrate. In the absence of ATP, only oligopeptides shorter than five residues are hydrolyzed (such as succinyl-Leu-Tyr-|-NHMec, and Leu-Tyr-Leu-|-Tyr-Trp, in which cleavage of the -Tyr-|-Leu- and -Tyr-|-Trp bonds also occurs).</text>
        <dbReference type="EC" id="3.4.21.92"/>
    </reaction>
</comment>
<keyword evidence="4" id="KW-0378">Hydrolase</keyword>
<evidence type="ECO:0000256" key="3">
    <source>
        <dbReference type="ARBA" id="ARBA00022670"/>
    </source>
</evidence>
<evidence type="ECO:0000256" key="6">
    <source>
        <dbReference type="PROSITE-ProRule" id="PRU10085"/>
    </source>
</evidence>
<evidence type="ECO:0000256" key="2">
    <source>
        <dbReference type="ARBA" id="ARBA00022640"/>
    </source>
</evidence>
<dbReference type="GeneID" id="63655820"/>
<gene>
    <name evidence="8" type="primary">clpP</name>
</gene>
<protein>
    <recommendedName>
        <fullName evidence="7">ATP-dependent Clp protease proteolytic subunit</fullName>
    </recommendedName>
</protein>
<geneLocation type="chloroplast" evidence="8"/>
<accession>A0A7T7BG85</accession>
<dbReference type="GO" id="GO:0006515">
    <property type="term" value="P:protein quality control for misfolded or incompletely synthesized proteins"/>
    <property type="evidence" value="ECO:0007669"/>
    <property type="project" value="TreeGrafter"/>
</dbReference>
<dbReference type="GO" id="GO:0009532">
    <property type="term" value="C:plastid stroma"/>
    <property type="evidence" value="ECO:0007669"/>
    <property type="project" value="UniProtKB-ARBA"/>
</dbReference>
<dbReference type="AlphaFoldDB" id="A0A7T7BG85"/>
<keyword evidence="2 8" id="KW-0934">Plastid</keyword>
<sequence length="41" mass="4468">MQWVPPDVTTICMGTAASMASFVLLGGTITKRLAFPNAWRQ</sequence>
<dbReference type="InterPro" id="IPR001907">
    <property type="entry name" value="ClpP"/>
</dbReference>
<organism evidence="8">
    <name type="scientific">Dolichandrone spathacea</name>
    <dbReference type="NCBI Taxonomy" id="241844"/>
    <lineage>
        <taxon>Eukaryota</taxon>
        <taxon>Viridiplantae</taxon>
        <taxon>Streptophyta</taxon>
        <taxon>Embryophyta</taxon>
        <taxon>Tracheophyta</taxon>
        <taxon>Spermatophyta</taxon>
        <taxon>Magnoliopsida</taxon>
        <taxon>eudicotyledons</taxon>
        <taxon>Gunneridae</taxon>
        <taxon>Pentapetalae</taxon>
        <taxon>asterids</taxon>
        <taxon>lamiids</taxon>
        <taxon>Lamiales</taxon>
        <taxon>Bignoniaceae</taxon>
        <taxon>Crescentiina</taxon>
        <taxon>paleotropical clade</taxon>
        <taxon>Dolichandrone</taxon>
    </lineage>
</organism>
<dbReference type="GO" id="GO:0051117">
    <property type="term" value="F:ATPase binding"/>
    <property type="evidence" value="ECO:0007669"/>
    <property type="project" value="TreeGrafter"/>
</dbReference>
<name>A0A7T7BG85_9LAMI</name>
<dbReference type="InterPro" id="IPR029045">
    <property type="entry name" value="ClpP/crotonase-like_dom_sf"/>
</dbReference>
<keyword evidence="8" id="KW-0150">Chloroplast</keyword>
<dbReference type="GO" id="GO:0004252">
    <property type="term" value="F:serine-type endopeptidase activity"/>
    <property type="evidence" value="ECO:0007669"/>
    <property type="project" value="InterPro"/>
</dbReference>
<evidence type="ECO:0000313" key="8">
    <source>
        <dbReference type="EMBL" id="QQK38287.1"/>
    </source>
</evidence>
<dbReference type="GO" id="GO:0004176">
    <property type="term" value="F:ATP-dependent peptidase activity"/>
    <property type="evidence" value="ECO:0007669"/>
    <property type="project" value="InterPro"/>
</dbReference>
<dbReference type="Pfam" id="PF00574">
    <property type="entry name" value="CLP_protease"/>
    <property type="match status" value="1"/>
</dbReference>
<dbReference type="RefSeq" id="YP_010046232.1">
    <property type="nucleotide sequence ID" value="NC_054307.1"/>
</dbReference>
<keyword evidence="5" id="KW-0720">Serine protease</keyword>
<dbReference type="InterPro" id="IPR018215">
    <property type="entry name" value="ClpP_Ser_AS"/>
</dbReference>
<dbReference type="SUPFAM" id="SSF52096">
    <property type="entry name" value="ClpP/crotonase"/>
    <property type="match status" value="1"/>
</dbReference>
<evidence type="ECO:0000256" key="4">
    <source>
        <dbReference type="ARBA" id="ARBA00022801"/>
    </source>
</evidence>
<feature type="active site" evidence="6">
    <location>
        <position position="18"/>
    </location>
</feature>
<evidence type="ECO:0000256" key="7">
    <source>
        <dbReference type="RuleBase" id="RU003567"/>
    </source>
</evidence>
<dbReference type="Gene3D" id="3.90.226.10">
    <property type="entry name" value="2-enoyl-CoA Hydratase, Chain A, domain 1"/>
    <property type="match status" value="1"/>
</dbReference>
<evidence type="ECO:0000256" key="5">
    <source>
        <dbReference type="ARBA" id="ARBA00022825"/>
    </source>
</evidence>
<evidence type="ECO:0000256" key="1">
    <source>
        <dbReference type="ARBA" id="ARBA00007039"/>
    </source>
</evidence>
<keyword evidence="3 8" id="KW-0645">Protease</keyword>
<dbReference type="PANTHER" id="PTHR10381">
    <property type="entry name" value="ATP-DEPENDENT CLP PROTEASE PROTEOLYTIC SUBUNIT"/>
    <property type="match status" value="1"/>
</dbReference>
<dbReference type="GO" id="GO:0009368">
    <property type="term" value="C:endopeptidase Clp complex"/>
    <property type="evidence" value="ECO:0007669"/>
    <property type="project" value="TreeGrafter"/>
</dbReference>
<dbReference type="EMBL" id="MW173028">
    <property type="protein sequence ID" value="QQK38287.1"/>
    <property type="molecule type" value="Genomic_DNA"/>
</dbReference>
<comment type="similarity">
    <text evidence="1 7">Belongs to the peptidase S14 family.</text>
</comment>